<reference evidence="7" key="1">
    <citation type="journal article" date="2017" name="Appl. Environ. Microbiol.">
        <title>Genomic analysis of Calderihabitans maritimus KKC1, a thermophilic hydrogenogenic carboxydotrophic bacterium isolated from marine sediment.</title>
        <authorList>
            <person name="Omae K."/>
            <person name="Yoneda Y."/>
            <person name="Fukuyama Y."/>
            <person name="Yoshida T."/>
            <person name="Sako Y."/>
        </authorList>
    </citation>
    <scope>NUCLEOTIDE SEQUENCE [LARGE SCALE GENOMIC DNA]</scope>
    <source>
        <strain evidence="7">KKC1</strain>
    </source>
</reference>
<dbReference type="NCBIfam" id="TIGR00319">
    <property type="entry name" value="desulf_FeS4"/>
    <property type="match status" value="1"/>
</dbReference>
<keyword evidence="4" id="KW-0408">Iron</keyword>
<gene>
    <name evidence="6" type="ORF">KKC1_04850</name>
</gene>
<evidence type="ECO:0000313" key="6">
    <source>
        <dbReference type="EMBL" id="GAW91323.1"/>
    </source>
</evidence>
<dbReference type="InterPro" id="IPR038094">
    <property type="entry name" value="Desulfoferrodoxin_N_sf"/>
</dbReference>
<comment type="caution">
    <text evidence="6">The sequence shown here is derived from an EMBL/GenBank/DDBJ whole genome shotgun (WGS) entry which is preliminary data.</text>
</comment>
<evidence type="ECO:0000256" key="4">
    <source>
        <dbReference type="ARBA" id="ARBA00023004"/>
    </source>
</evidence>
<feature type="domain" description="Desulfoferrodoxin N-terminal" evidence="5">
    <location>
        <begin position="14"/>
        <end position="48"/>
    </location>
</feature>
<dbReference type="Pfam" id="PF06397">
    <property type="entry name" value="Desulfoferrod_N"/>
    <property type="match status" value="1"/>
</dbReference>
<accession>A0A1Z5HP70</accession>
<keyword evidence="3" id="KW-0249">Electron transport</keyword>
<dbReference type="Gene3D" id="2.20.28.100">
    <property type="entry name" value="Desulphoferrodoxin, N-terminal domain"/>
    <property type="match status" value="1"/>
</dbReference>
<keyword evidence="1" id="KW-0813">Transport</keyword>
<dbReference type="GO" id="GO:0005506">
    <property type="term" value="F:iron ion binding"/>
    <property type="evidence" value="ECO:0007669"/>
    <property type="project" value="InterPro"/>
</dbReference>
<protein>
    <submittedName>
        <fullName evidence="6">Desulfoferrodoxin Dfx domain-containing protein</fullName>
    </submittedName>
</protein>
<name>A0A1Z5HP70_9FIRM</name>
<dbReference type="InterPro" id="IPR004462">
    <property type="entry name" value="Desulfoferrodoxin_N"/>
</dbReference>
<evidence type="ECO:0000256" key="2">
    <source>
        <dbReference type="ARBA" id="ARBA00022723"/>
    </source>
</evidence>
<keyword evidence="7" id="KW-1185">Reference proteome</keyword>
<keyword evidence="2" id="KW-0479">Metal-binding</keyword>
<dbReference type="SUPFAM" id="SSF57802">
    <property type="entry name" value="Rubredoxin-like"/>
    <property type="match status" value="1"/>
</dbReference>
<sequence length="51" mass="5636">MCQRLKKEGEEVATKVGETYKCVVCTDVIKVTHEGKGVLVCFGKPMVLVNH</sequence>
<evidence type="ECO:0000259" key="5">
    <source>
        <dbReference type="Pfam" id="PF06397"/>
    </source>
</evidence>
<dbReference type="EMBL" id="BDGJ01000012">
    <property type="protein sequence ID" value="GAW91323.1"/>
    <property type="molecule type" value="Genomic_DNA"/>
</dbReference>
<evidence type="ECO:0000256" key="1">
    <source>
        <dbReference type="ARBA" id="ARBA00022448"/>
    </source>
</evidence>
<proteinExistence type="predicted"/>
<evidence type="ECO:0000313" key="7">
    <source>
        <dbReference type="Proteomes" id="UP000197032"/>
    </source>
</evidence>
<dbReference type="Proteomes" id="UP000197032">
    <property type="component" value="Unassembled WGS sequence"/>
</dbReference>
<dbReference type="RefSeq" id="WP_368731545.1">
    <property type="nucleotide sequence ID" value="NZ_BDGJ01000012.1"/>
</dbReference>
<dbReference type="AlphaFoldDB" id="A0A1Z5HP70"/>
<organism evidence="6 7">
    <name type="scientific">Calderihabitans maritimus</name>
    <dbReference type="NCBI Taxonomy" id="1246530"/>
    <lineage>
        <taxon>Bacteria</taxon>
        <taxon>Bacillati</taxon>
        <taxon>Bacillota</taxon>
        <taxon>Clostridia</taxon>
        <taxon>Neomoorellales</taxon>
        <taxon>Calderihabitantaceae</taxon>
        <taxon>Calderihabitans</taxon>
    </lineage>
</organism>
<evidence type="ECO:0000256" key="3">
    <source>
        <dbReference type="ARBA" id="ARBA00022982"/>
    </source>
</evidence>